<comment type="caution">
    <text evidence="8">The sequence shown here is derived from an EMBL/GenBank/DDBJ whole genome shotgun (WGS) entry which is preliminary data.</text>
</comment>
<comment type="similarity">
    <text evidence="6">Belongs to the AP2/ERF transcription factor family. ERF subfamily.</text>
</comment>
<name>A0AAN9IQD4_CLITE</name>
<keyword evidence="9" id="KW-1185">Reference proteome</keyword>
<organism evidence="8 9">
    <name type="scientific">Clitoria ternatea</name>
    <name type="common">Butterfly pea</name>
    <dbReference type="NCBI Taxonomy" id="43366"/>
    <lineage>
        <taxon>Eukaryota</taxon>
        <taxon>Viridiplantae</taxon>
        <taxon>Streptophyta</taxon>
        <taxon>Embryophyta</taxon>
        <taxon>Tracheophyta</taxon>
        <taxon>Spermatophyta</taxon>
        <taxon>Magnoliopsida</taxon>
        <taxon>eudicotyledons</taxon>
        <taxon>Gunneridae</taxon>
        <taxon>Pentapetalae</taxon>
        <taxon>rosids</taxon>
        <taxon>fabids</taxon>
        <taxon>Fabales</taxon>
        <taxon>Fabaceae</taxon>
        <taxon>Papilionoideae</taxon>
        <taxon>50 kb inversion clade</taxon>
        <taxon>NPAAA clade</taxon>
        <taxon>indigoferoid/millettioid clade</taxon>
        <taxon>Phaseoleae</taxon>
        <taxon>Clitoria</taxon>
    </lineage>
</organism>
<evidence type="ECO:0000313" key="9">
    <source>
        <dbReference type="Proteomes" id="UP001359559"/>
    </source>
</evidence>
<evidence type="ECO:0000259" key="7">
    <source>
        <dbReference type="PROSITE" id="PS51032"/>
    </source>
</evidence>
<evidence type="ECO:0000256" key="4">
    <source>
        <dbReference type="ARBA" id="ARBA00023163"/>
    </source>
</evidence>
<dbReference type="FunFam" id="3.30.730.10:FF:000001">
    <property type="entry name" value="Ethylene-responsive transcription factor 2"/>
    <property type="match status" value="1"/>
</dbReference>
<dbReference type="InterPro" id="IPR016177">
    <property type="entry name" value="DNA-bd_dom_sf"/>
</dbReference>
<dbReference type="GO" id="GO:0003700">
    <property type="term" value="F:DNA-binding transcription factor activity"/>
    <property type="evidence" value="ECO:0007669"/>
    <property type="project" value="InterPro"/>
</dbReference>
<dbReference type="InterPro" id="IPR044808">
    <property type="entry name" value="ERF_plant"/>
</dbReference>
<evidence type="ECO:0000256" key="6">
    <source>
        <dbReference type="ARBA" id="ARBA00024343"/>
    </source>
</evidence>
<dbReference type="Gene3D" id="3.30.730.10">
    <property type="entry name" value="AP2/ERF domain"/>
    <property type="match status" value="1"/>
</dbReference>
<dbReference type="GO" id="GO:0003677">
    <property type="term" value="F:DNA binding"/>
    <property type="evidence" value="ECO:0007669"/>
    <property type="project" value="UniProtKB-KW"/>
</dbReference>
<evidence type="ECO:0000256" key="1">
    <source>
        <dbReference type="ARBA" id="ARBA00004123"/>
    </source>
</evidence>
<evidence type="ECO:0000313" key="8">
    <source>
        <dbReference type="EMBL" id="KAK7284109.1"/>
    </source>
</evidence>
<accession>A0AAN9IQD4</accession>
<dbReference type="Proteomes" id="UP001359559">
    <property type="component" value="Unassembled WGS sequence"/>
</dbReference>
<proteinExistence type="inferred from homology"/>
<evidence type="ECO:0000256" key="3">
    <source>
        <dbReference type="ARBA" id="ARBA00023125"/>
    </source>
</evidence>
<dbReference type="GO" id="GO:0005634">
    <property type="term" value="C:nucleus"/>
    <property type="evidence" value="ECO:0007669"/>
    <property type="project" value="UniProtKB-SubCell"/>
</dbReference>
<feature type="domain" description="AP2/ERF" evidence="7">
    <location>
        <begin position="90"/>
        <end position="148"/>
    </location>
</feature>
<dbReference type="PROSITE" id="PS51032">
    <property type="entry name" value="AP2_ERF"/>
    <property type="match status" value="1"/>
</dbReference>
<reference evidence="8 9" key="1">
    <citation type="submission" date="2024-01" db="EMBL/GenBank/DDBJ databases">
        <title>The genomes of 5 underutilized Papilionoideae crops provide insights into root nodulation and disease resistance.</title>
        <authorList>
            <person name="Yuan L."/>
        </authorList>
    </citation>
    <scope>NUCLEOTIDE SEQUENCE [LARGE SCALE GENOMIC DNA]</scope>
    <source>
        <strain evidence="8">LY-2023</strain>
        <tissue evidence="8">Leaf</tissue>
    </source>
</reference>
<keyword evidence="2" id="KW-0805">Transcription regulation</keyword>
<keyword evidence="3" id="KW-0238">DNA-binding</keyword>
<dbReference type="InterPro" id="IPR001471">
    <property type="entry name" value="AP2/ERF_dom"/>
</dbReference>
<sequence length="236" mass="26416">MDFGSSLFSYQSLESYANSWEKLILFNNNIPINVVESSVDSKSSSSSGGTELQEFTSNISCEDHFEKKYLPPQSSLSPPQSQSIVKGKRIYRGVRTRPWGKYAAEIRDPTRNGVRVWIGTFDTAEGAALAYDQAAFLTRGVFATLNFSLQVVKESLREIGFMTLKNSNNNCSPLLELKRMHMLRTKSKASKKSNKKGIKRGCRDSAENVLVLEDLGPEYLEQLLTTTSPEYVGSWC</sequence>
<dbReference type="SUPFAM" id="SSF54171">
    <property type="entry name" value="DNA-binding domain"/>
    <property type="match status" value="1"/>
</dbReference>
<dbReference type="GO" id="GO:0009873">
    <property type="term" value="P:ethylene-activated signaling pathway"/>
    <property type="evidence" value="ECO:0007669"/>
    <property type="project" value="InterPro"/>
</dbReference>
<dbReference type="PANTHER" id="PTHR31190:SF329">
    <property type="entry name" value="ETHYLENE-RESPONSIVE TRANSCRIPTION FACTOR 1B"/>
    <property type="match status" value="1"/>
</dbReference>
<evidence type="ECO:0000256" key="2">
    <source>
        <dbReference type="ARBA" id="ARBA00023015"/>
    </source>
</evidence>
<gene>
    <name evidence="8" type="ORF">RJT34_18848</name>
</gene>
<evidence type="ECO:0000256" key="5">
    <source>
        <dbReference type="ARBA" id="ARBA00023242"/>
    </source>
</evidence>
<dbReference type="PRINTS" id="PR00367">
    <property type="entry name" value="ETHRSPELEMNT"/>
</dbReference>
<dbReference type="InterPro" id="IPR036955">
    <property type="entry name" value="AP2/ERF_dom_sf"/>
</dbReference>
<comment type="subcellular location">
    <subcellularLocation>
        <location evidence="1">Nucleus</location>
    </subcellularLocation>
</comment>
<keyword evidence="5" id="KW-0539">Nucleus</keyword>
<dbReference type="SMART" id="SM00380">
    <property type="entry name" value="AP2"/>
    <property type="match status" value="1"/>
</dbReference>
<dbReference type="CDD" id="cd00018">
    <property type="entry name" value="AP2"/>
    <property type="match status" value="1"/>
</dbReference>
<dbReference type="PANTHER" id="PTHR31190">
    <property type="entry name" value="DNA-BINDING DOMAIN"/>
    <property type="match status" value="1"/>
</dbReference>
<dbReference type="Pfam" id="PF00847">
    <property type="entry name" value="AP2"/>
    <property type="match status" value="1"/>
</dbReference>
<dbReference type="AlphaFoldDB" id="A0AAN9IQD4"/>
<keyword evidence="4" id="KW-0804">Transcription</keyword>
<protein>
    <recommendedName>
        <fullName evidence="7">AP2/ERF domain-containing protein</fullName>
    </recommendedName>
</protein>
<dbReference type="EMBL" id="JAYKXN010000005">
    <property type="protein sequence ID" value="KAK7284109.1"/>
    <property type="molecule type" value="Genomic_DNA"/>
</dbReference>